<dbReference type="Pfam" id="PF00389">
    <property type="entry name" value="2-Hacid_dh"/>
    <property type="match status" value="1"/>
</dbReference>
<dbReference type="Pfam" id="PF02826">
    <property type="entry name" value="2-Hacid_dh_C"/>
    <property type="match status" value="1"/>
</dbReference>
<accession>A0A3E2BLA6</accession>
<dbReference type="SUPFAM" id="SSF51735">
    <property type="entry name" value="NAD(P)-binding Rossmann-fold domains"/>
    <property type="match status" value="1"/>
</dbReference>
<feature type="domain" description="D-isomer specific 2-hydroxyacid dehydrogenase catalytic" evidence="5">
    <location>
        <begin position="5"/>
        <end position="318"/>
    </location>
</feature>
<evidence type="ECO:0000259" key="5">
    <source>
        <dbReference type="Pfam" id="PF00389"/>
    </source>
</evidence>
<evidence type="ECO:0000256" key="1">
    <source>
        <dbReference type="ARBA" id="ARBA00005854"/>
    </source>
</evidence>
<dbReference type="InterPro" id="IPR036291">
    <property type="entry name" value="NAD(P)-bd_dom_sf"/>
</dbReference>
<comment type="similarity">
    <text evidence="1 4">Belongs to the D-isomer specific 2-hydroxyacid dehydrogenase family.</text>
</comment>
<evidence type="ECO:0000259" key="6">
    <source>
        <dbReference type="Pfam" id="PF02826"/>
    </source>
</evidence>
<feature type="domain" description="D-isomer specific 2-hydroxyacid dehydrogenase NAD-binding" evidence="6">
    <location>
        <begin position="109"/>
        <end position="287"/>
    </location>
</feature>
<dbReference type="FunFam" id="3.40.50.720:FF:000203">
    <property type="entry name" value="D-3-phosphoglycerate dehydrogenase (SerA)"/>
    <property type="match status" value="1"/>
</dbReference>
<reference evidence="7 8" key="1">
    <citation type="submission" date="2018-08" db="EMBL/GenBank/DDBJ databases">
        <title>Genome analysis of the thermophilic bacterium of the candidate phylum Aminicenantes from deep subsurface aquifer revealed its physiology and ecological role.</title>
        <authorList>
            <person name="Kadnikov V.V."/>
            <person name="Mardanov A.V."/>
            <person name="Beletsky A.V."/>
            <person name="Karnachuk O.V."/>
            <person name="Ravin N.V."/>
        </authorList>
    </citation>
    <scope>NUCLEOTIDE SEQUENCE [LARGE SCALE GENOMIC DNA]</scope>
    <source>
        <strain evidence="7">BY38</strain>
    </source>
</reference>
<dbReference type="PANTHER" id="PTHR10996:SF283">
    <property type="entry name" value="GLYOXYLATE_HYDROXYPYRUVATE REDUCTASE B"/>
    <property type="match status" value="1"/>
</dbReference>
<dbReference type="EMBL" id="QUAH01000008">
    <property type="protein sequence ID" value="RFT15539.1"/>
    <property type="molecule type" value="Genomic_DNA"/>
</dbReference>
<evidence type="ECO:0000256" key="4">
    <source>
        <dbReference type="RuleBase" id="RU003719"/>
    </source>
</evidence>
<comment type="caution">
    <text evidence="7">The sequence shown here is derived from an EMBL/GenBank/DDBJ whole genome shotgun (WGS) entry which is preliminary data.</text>
</comment>
<dbReference type="CDD" id="cd05301">
    <property type="entry name" value="GDH"/>
    <property type="match status" value="1"/>
</dbReference>
<dbReference type="InterPro" id="IPR050223">
    <property type="entry name" value="D-isomer_2-hydroxyacid_DH"/>
</dbReference>
<dbReference type="SUPFAM" id="SSF52283">
    <property type="entry name" value="Formate/glycerate dehydrogenase catalytic domain-like"/>
    <property type="match status" value="1"/>
</dbReference>
<dbReference type="GO" id="GO:0051287">
    <property type="term" value="F:NAD binding"/>
    <property type="evidence" value="ECO:0007669"/>
    <property type="project" value="InterPro"/>
</dbReference>
<dbReference type="InterPro" id="IPR006139">
    <property type="entry name" value="D-isomer_2_OHA_DH_cat_dom"/>
</dbReference>
<sequence length="327" mass="36532">MKPRVLLTHPLLPEAMDYLASQVDLELATEEMILPREELLARIEDKQGLLCFLTDAIDREVMDRAPKLKIISNCAVGVNNIDLKDAWSRGLLVTNTPDVLTEATADLTLALILATTRRLVEADRFCREGRFRGWKIDLFLGLELSGKTLGLIGFGRIGRAVARRARAFNLRIIYQDPKRLEASLEKELGVEFRSLDDLLREADIISIHASLTPESHHLISAERLKLMKKTAVLVNVARGPIVDEKALVEALKTGQLWGAGLDVYENEPAIEPELPKLDNVVLLPHTGSATRETRQKMCFMAVENLLQGLRGERPSHLVEPVEKTSVL</sequence>
<dbReference type="PANTHER" id="PTHR10996">
    <property type="entry name" value="2-HYDROXYACID DEHYDROGENASE-RELATED"/>
    <property type="match status" value="1"/>
</dbReference>
<protein>
    <submittedName>
        <fullName evidence="7">D-3-phosphoglycerate dehydrogenase</fullName>
    </submittedName>
</protein>
<dbReference type="PROSITE" id="PS00671">
    <property type="entry name" value="D_2_HYDROXYACID_DH_3"/>
    <property type="match status" value="1"/>
</dbReference>
<gene>
    <name evidence="7" type="ORF">OP8BY_0187</name>
</gene>
<evidence type="ECO:0000313" key="8">
    <source>
        <dbReference type="Proteomes" id="UP000257323"/>
    </source>
</evidence>
<dbReference type="Proteomes" id="UP000257323">
    <property type="component" value="Unassembled WGS sequence"/>
</dbReference>
<evidence type="ECO:0000256" key="2">
    <source>
        <dbReference type="ARBA" id="ARBA00023002"/>
    </source>
</evidence>
<proteinExistence type="inferred from homology"/>
<name>A0A3E2BLA6_9BACT</name>
<dbReference type="InterPro" id="IPR006140">
    <property type="entry name" value="D-isomer_DH_NAD-bd"/>
</dbReference>
<organism evidence="7 8">
    <name type="scientific">Candidatus Saccharicenans subterraneus</name>
    <dbReference type="NCBI Taxonomy" id="2508984"/>
    <lineage>
        <taxon>Bacteria</taxon>
        <taxon>Candidatus Aminicenantota</taxon>
        <taxon>Candidatus Aminicenantia</taxon>
        <taxon>Candidatus Aminicenantales</taxon>
        <taxon>Candidatus Saccharicenantaceae</taxon>
        <taxon>Candidatus Saccharicenans</taxon>
    </lineage>
</organism>
<evidence type="ECO:0000313" key="7">
    <source>
        <dbReference type="EMBL" id="RFT15539.1"/>
    </source>
</evidence>
<dbReference type="GO" id="GO:0005829">
    <property type="term" value="C:cytosol"/>
    <property type="evidence" value="ECO:0007669"/>
    <property type="project" value="TreeGrafter"/>
</dbReference>
<dbReference type="Gene3D" id="3.40.50.720">
    <property type="entry name" value="NAD(P)-binding Rossmann-like Domain"/>
    <property type="match status" value="2"/>
</dbReference>
<dbReference type="InterPro" id="IPR029753">
    <property type="entry name" value="D-isomer_DH_CS"/>
</dbReference>
<keyword evidence="3" id="KW-0520">NAD</keyword>
<keyword evidence="2 4" id="KW-0560">Oxidoreductase</keyword>
<evidence type="ECO:0000256" key="3">
    <source>
        <dbReference type="ARBA" id="ARBA00023027"/>
    </source>
</evidence>
<dbReference type="AlphaFoldDB" id="A0A3E2BLA6"/>
<dbReference type="GO" id="GO:0016618">
    <property type="term" value="F:hydroxypyruvate reductase [NAD(P)H] activity"/>
    <property type="evidence" value="ECO:0007669"/>
    <property type="project" value="TreeGrafter"/>
</dbReference>
<dbReference type="GO" id="GO:0030267">
    <property type="term" value="F:glyoxylate reductase (NADPH) activity"/>
    <property type="evidence" value="ECO:0007669"/>
    <property type="project" value="TreeGrafter"/>
</dbReference>